<evidence type="ECO:0000259" key="4">
    <source>
        <dbReference type="Pfam" id="PF07729"/>
    </source>
</evidence>
<sequence>MLIDLLERLMVHMAQVPSTTLTSPGRQDSALQEHRAMVKAISKRYAVTARDITR</sequence>
<evidence type="ECO:0000313" key="5">
    <source>
        <dbReference type="EMBL" id="GEA43581.1"/>
    </source>
</evidence>
<dbReference type="RefSeq" id="WP_005529111.1">
    <property type="nucleotide sequence ID" value="NZ_BJLD01000002.1"/>
</dbReference>
<dbReference type="Proteomes" id="UP000315234">
    <property type="component" value="Unassembled WGS sequence"/>
</dbReference>
<dbReference type="EMBL" id="BJLD01000006">
    <property type="protein sequence ID" value="GEA44479.1"/>
    <property type="molecule type" value="Genomic_DNA"/>
</dbReference>
<protein>
    <recommendedName>
        <fullName evidence="4">GntR C-terminal domain-containing protein</fullName>
    </recommendedName>
</protein>
<evidence type="ECO:0000256" key="2">
    <source>
        <dbReference type="ARBA" id="ARBA00023125"/>
    </source>
</evidence>
<keyword evidence="1" id="KW-0805">Transcription regulation</keyword>
<dbReference type="EMBL" id="BJLD01000002">
    <property type="protein sequence ID" value="GEA43581.1"/>
    <property type="molecule type" value="Genomic_DNA"/>
</dbReference>
<accession>A0ABC9ZQK5</accession>
<dbReference type="Gene3D" id="1.20.120.530">
    <property type="entry name" value="GntR ligand-binding domain-like"/>
    <property type="match status" value="1"/>
</dbReference>
<organism evidence="6 7">
    <name type="scientific">Corynebacterium striatum</name>
    <dbReference type="NCBI Taxonomy" id="43770"/>
    <lineage>
        <taxon>Bacteria</taxon>
        <taxon>Bacillati</taxon>
        <taxon>Actinomycetota</taxon>
        <taxon>Actinomycetes</taxon>
        <taxon>Mycobacteriales</taxon>
        <taxon>Corynebacteriaceae</taxon>
        <taxon>Corynebacterium</taxon>
    </lineage>
</organism>
<evidence type="ECO:0000256" key="1">
    <source>
        <dbReference type="ARBA" id="ARBA00023015"/>
    </source>
</evidence>
<proteinExistence type="predicted"/>
<evidence type="ECO:0000313" key="7">
    <source>
        <dbReference type="Proteomes" id="UP000315234"/>
    </source>
</evidence>
<dbReference type="Pfam" id="PF07729">
    <property type="entry name" value="FCD"/>
    <property type="match status" value="1"/>
</dbReference>
<evidence type="ECO:0000256" key="3">
    <source>
        <dbReference type="ARBA" id="ARBA00023163"/>
    </source>
</evidence>
<gene>
    <name evidence="5" type="ORF">Cst04h_17510</name>
    <name evidence="6" type="ORF">Cst04h_26490</name>
</gene>
<keyword evidence="2" id="KW-0238">DNA-binding</keyword>
<dbReference type="GO" id="GO:0003677">
    <property type="term" value="F:DNA binding"/>
    <property type="evidence" value="ECO:0007669"/>
    <property type="project" value="UniProtKB-KW"/>
</dbReference>
<feature type="domain" description="GntR C-terminal" evidence="4">
    <location>
        <begin position="2"/>
        <end position="54"/>
    </location>
</feature>
<keyword evidence="3" id="KW-0804">Transcription</keyword>
<dbReference type="InterPro" id="IPR008920">
    <property type="entry name" value="TF_FadR/GntR_C"/>
</dbReference>
<dbReference type="AlphaFoldDB" id="A0ABC9ZQK5"/>
<reference evidence="6 7" key="1">
    <citation type="submission" date="2019-06" db="EMBL/GenBank/DDBJ databases">
        <title>Draft genome sequence of Corynebacterium striatum NBRC 15291.</title>
        <authorList>
            <person name="Miura T."/>
            <person name="Furukawa M."/>
            <person name="Shimamura M."/>
            <person name="Ohyama Y."/>
            <person name="Yamazoe A."/>
            <person name="Kawasaki H."/>
        </authorList>
    </citation>
    <scope>NUCLEOTIDE SEQUENCE [LARGE SCALE GENOMIC DNA]</scope>
    <source>
        <strain evidence="6 7">NBRC 15291</strain>
    </source>
</reference>
<dbReference type="SUPFAM" id="SSF48008">
    <property type="entry name" value="GntR ligand-binding domain-like"/>
    <property type="match status" value="1"/>
</dbReference>
<comment type="caution">
    <text evidence="6">The sequence shown here is derived from an EMBL/GenBank/DDBJ whole genome shotgun (WGS) entry which is preliminary data.</text>
</comment>
<dbReference type="InterPro" id="IPR011711">
    <property type="entry name" value="GntR_C"/>
</dbReference>
<name>A0ABC9ZQK5_CORST</name>
<evidence type="ECO:0000313" key="6">
    <source>
        <dbReference type="EMBL" id="GEA44479.1"/>
    </source>
</evidence>